<dbReference type="Pfam" id="PF15607">
    <property type="entry name" value="Ntox44"/>
    <property type="match status" value="1"/>
</dbReference>
<accession>A0A166ZBM2</accession>
<sequence length="133" mass="14722">MSLEEFVEAVKTGGKWDYKSPKNYPSLVKEFGSSRMDDFGNFHFGIVAAASGHTLAMSLYGAGQYQAWRQKGGNHFHAIVSSAGRFQLIRNRRARNITNSGWTWGDNPGDSIAIMKGHNFASFVYGCFGKSCQ</sequence>
<evidence type="ECO:0000313" key="3">
    <source>
        <dbReference type="Proteomes" id="UP000076643"/>
    </source>
</evidence>
<feature type="domain" description="Bacterial toxin 44" evidence="1">
    <location>
        <begin position="6"/>
        <end position="119"/>
    </location>
</feature>
<dbReference type="AlphaFoldDB" id="A0A166ZBM2"/>
<dbReference type="InterPro" id="IPR028946">
    <property type="entry name" value="Ntox44"/>
</dbReference>
<dbReference type="PATRIC" id="fig|1365250.3.peg.580"/>
<keyword evidence="3" id="KW-1185">Reference proteome</keyword>
<name>A0A166ZBM2_9GAMM</name>
<proteinExistence type="predicted"/>
<reference evidence="2 3" key="1">
    <citation type="submission" date="2013-07" db="EMBL/GenBank/DDBJ databases">
        <title>Comparative Genomic and Metabolomic Analysis of Twelve Strains of Pseudoalteromonas luteoviolacea.</title>
        <authorList>
            <person name="Vynne N.G."/>
            <person name="Mansson M."/>
            <person name="Gram L."/>
        </authorList>
    </citation>
    <scope>NUCLEOTIDE SEQUENCE [LARGE SCALE GENOMIC DNA]</scope>
    <source>
        <strain evidence="2 3">DSM 6061</strain>
    </source>
</reference>
<dbReference type="Proteomes" id="UP000076643">
    <property type="component" value="Unassembled WGS sequence"/>
</dbReference>
<protein>
    <recommendedName>
        <fullName evidence="1">Bacterial toxin 44 domain-containing protein</fullName>
    </recommendedName>
</protein>
<dbReference type="EMBL" id="AUYB01000067">
    <property type="protein sequence ID" value="KZN44148.1"/>
    <property type="molecule type" value="Genomic_DNA"/>
</dbReference>
<dbReference type="RefSeq" id="WP_063364652.1">
    <property type="nucleotide sequence ID" value="NZ_AQHB01000023.1"/>
</dbReference>
<comment type="caution">
    <text evidence="2">The sequence shown here is derived from an EMBL/GenBank/DDBJ whole genome shotgun (WGS) entry which is preliminary data.</text>
</comment>
<evidence type="ECO:0000259" key="1">
    <source>
        <dbReference type="Pfam" id="PF15607"/>
    </source>
</evidence>
<evidence type="ECO:0000313" key="2">
    <source>
        <dbReference type="EMBL" id="KZN44148.1"/>
    </source>
</evidence>
<organism evidence="2 3">
    <name type="scientific">Pseudoalteromonas luteoviolacea DSM 6061</name>
    <dbReference type="NCBI Taxonomy" id="1365250"/>
    <lineage>
        <taxon>Bacteria</taxon>
        <taxon>Pseudomonadati</taxon>
        <taxon>Pseudomonadota</taxon>
        <taxon>Gammaproteobacteria</taxon>
        <taxon>Alteromonadales</taxon>
        <taxon>Pseudoalteromonadaceae</taxon>
        <taxon>Pseudoalteromonas</taxon>
    </lineage>
</organism>
<gene>
    <name evidence="2" type="ORF">N475_26005</name>
</gene>